<name>A0AAD9SIL5_PHOAM</name>
<gene>
    <name evidence="3" type="ORF">N8I77_003126</name>
</gene>
<feature type="signal peptide" evidence="2">
    <location>
        <begin position="1"/>
        <end position="16"/>
    </location>
</feature>
<evidence type="ECO:0000313" key="3">
    <source>
        <dbReference type="EMBL" id="KAK2609633.1"/>
    </source>
</evidence>
<dbReference type="PANTHER" id="PTHR30006">
    <property type="entry name" value="THIAMINE-BINDING PERIPLASMIC PROTEIN-RELATED"/>
    <property type="match status" value="1"/>
</dbReference>
<keyword evidence="1 2" id="KW-0732">Signal</keyword>
<dbReference type="SUPFAM" id="SSF53850">
    <property type="entry name" value="Periplasmic binding protein-like II"/>
    <property type="match status" value="1"/>
</dbReference>
<dbReference type="PANTHER" id="PTHR30006:SF2">
    <property type="entry name" value="ABC TRANSPORTER SUBSTRATE-BINDING PROTEIN"/>
    <property type="match status" value="1"/>
</dbReference>
<feature type="chain" id="PRO_5041911579" evidence="2">
    <location>
        <begin position="17"/>
        <end position="361"/>
    </location>
</feature>
<evidence type="ECO:0000256" key="1">
    <source>
        <dbReference type="ARBA" id="ARBA00022729"/>
    </source>
</evidence>
<dbReference type="Proteomes" id="UP001265746">
    <property type="component" value="Unassembled WGS sequence"/>
</dbReference>
<protein>
    <submittedName>
        <fullName evidence="3">Uncharacterized protein</fullName>
    </submittedName>
</protein>
<proteinExistence type="predicted"/>
<evidence type="ECO:0000313" key="4">
    <source>
        <dbReference type="Proteomes" id="UP001265746"/>
    </source>
</evidence>
<accession>A0AAD9SIL5</accession>
<evidence type="ECO:0000256" key="2">
    <source>
        <dbReference type="SAM" id="SignalP"/>
    </source>
</evidence>
<comment type="caution">
    <text evidence="3">The sequence shown here is derived from an EMBL/GenBank/DDBJ whole genome shotgun (WGS) entry which is preliminary data.</text>
</comment>
<dbReference type="AlphaFoldDB" id="A0AAD9SIL5"/>
<reference evidence="3" key="1">
    <citation type="submission" date="2023-06" db="EMBL/GenBank/DDBJ databases">
        <authorList>
            <person name="Noh H."/>
        </authorList>
    </citation>
    <scope>NUCLEOTIDE SEQUENCE</scope>
    <source>
        <strain evidence="3">DUCC20226</strain>
    </source>
</reference>
<dbReference type="EMBL" id="JAUJFL010000002">
    <property type="protein sequence ID" value="KAK2609633.1"/>
    <property type="molecule type" value="Genomic_DNA"/>
</dbReference>
<dbReference type="Gene3D" id="3.40.190.10">
    <property type="entry name" value="Periplasmic binding protein-like II"/>
    <property type="match status" value="2"/>
</dbReference>
<dbReference type="Pfam" id="PF13416">
    <property type="entry name" value="SBP_bac_8"/>
    <property type="match status" value="1"/>
</dbReference>
<dbReference type="InterPro" id="IPR006059">
    <property type="entry name" value="SBP"/>
</dbReference>
<organism evidence="3 4">
    <name type="scientific">Phomopsis amygdali</name>
    <name type="common">Fusicoccum amygdali</name>
    <dbReference type="NCBI Taxonomy" id="1214568"/>
    <lineage>
        <taxon>Eukaryota</taxon>
        <taxon>Fungi</taxon>
        <taxon>Dikarya</taxon>
        <taxon>Ascomycota</taxon>
        <taxon>Pezizomycotina</taxon>
        <taxon>Sordariomycetes</taxon>
        <taxon>Sordariomycetidae</taxon>
        <taxon>Diaporthales</taxon>
        <taxon>Diaporthaceae</taxon>
        <taxon>Diaporthe</taxon>
    </lineage>
</organism>
<keyword evidence="4" id="KW-1185">Reference proteome</keyword>
<sequence>MFPQILALALATGALADSLLSFPVAPVIENRTIDEIYKAALAEGGTVTVWAGGDEKNQQNSLKQAFEAAFPGITMNVTVDVSKYHDGKIDQQLDSGNVFVDATYLQTLHDFPRWAQQGSLLNYAPVGFDQIHPAFKSTDASWYGLFFIQWGISYNSAKIPGIDIAEYPDFLQEGLKDKLVLTYPNDDDAVLFQFYLIMKQYGEAWFDKLLDLNPRWVRGTQTPRTILGAANATEAATFTSSVSPAGSSNGSTTITAFPEKGQFVSWAQTGAILKGAPHPESAKLLFNWLLSPEHQASGWSVRKDIPLPDNFPYPDIWHMNGTNPTSFKEFMLDRPNVERLKLFFEDKIGTAQGLSPLIDDL</sequence>